<evidence type="ECO:0000313" key="2">
    <source>
        <dbReference type="Proteomes" id="UP001207468"/>
    </source>
</evidence>
<reference evidence="1" key="1">
    <citation type="submission" date="2021-03" db="EMBL/GenBank/DDBJ databases">
        <title>Evolutionary priming and transition to the ectomycorrhizal habit in an iconic lineage of mushroom-forming fungi: is preadaptation a requirement?</title>
        <authorList>
            <consortium name="DOE Joint Genome Institute"/>
            <person name="Looney B.P."/>
            <person name="Miyauchi S."/>
            <person name="Morin E."/>
            <person name="Drula E."/>
            <person name="Courty P.E."/>
            <person name="Chicoki N."/>
            <person name="Fauchery L."/>
            <person name="Kohler A."/>
            <person name="Kuo A."/>
            <person name="LaButti K."/>
            <person name="Pangilinan J."/>
            <person name="Lipzen A."/>
            <person name="Riley R."/>
            <person name="Andreopoulos W."/>
            <person name="He G."/>
            <person name="Johnson J."/>
            <person name="Barry K.W."/>
            <person name="Grigoriev I.V."/>
            <person name="Nagy L."/>
            <person name="Hibbett D."/>
            <person name="Henrissat B."/>
            <person name="Matheny P.B."/>
            <person name="Labbe J."/>
            <person name="Martin A.F."/>
        </authorList>
    </citation>
    <scope>NUCLEOTIDE SEQUENCE</scope>
    <source>
        <strain evidence="1">BPL698</strain>
    </source>
</reference>
<keyword evidence="2" id="KW-1185">Reference proteome</keyword>
<gene>
    <name evidence="1" type="ORF">F5148DRAFT_178024</name>
</gene>
<proteinExistence type="predicted"/>
<protein>
    <submittedName>
        <fullName evidence="1">Uncharacterized protein</fullName>
    </submittedName>
</protein>
<dbReference type="EMBL" id="JAGFNK010000015">
    <property type="protein sequence ID" value="KAI9511866.1"/>
    <property type="molecule type" value="Genomic_DNA"/>
</dbReference>
<evidence type="ECO:0000313" key="1">
    <source>
        <dbReference type="EMBL" id="KAI9511866.1"/>
    </source>
</evidence>
<comment type="caution">
    <text evidence="1">The sequence shown here is derived from an EMBL/GenBank/DDBJ whole genome shotgun (WGS) entry which is preliminary data.</text>
</comment>
<sequence length="226" mass="25272">MRFSASHLSSSCQRQQGKELGVSTRTVGGARYAHPLPSPAGRTSGDRPFWANGVRRTFATRAFRRYERPSLMRGGNTNTGRDACSLGEICQGWPLWPMTARRCATVDPCPCVPRVRHCAMGTLLLSQGGDVKELCERCSQIARLERVISSDHQLFQTTVVLYRHDHKKVPCEVSGFRQRTNVHGIVPSATHPVPYRVPRIDNAPIHPTTYVWLYTAPRPVRLASPQ</sequence>
<accession>A0ACC0UJX2</accession>
<dbReference type="Proteomes" id="UP001207468">
    <property type="component" value="Unassembled WGS sequence"/>
</dbReference>
<name>A0ACC0UJX2_9AGAM</name>
<organism evidence="1 2">
    <name type="scientific">Russula earlei</name>
    <dbReference type="NCBI Taxonomy" id="71964"/>
    <lineage>
        <taxon>Eukaryota</taxon>
        <taxon>Fungi</taxon>
        <taxon>Dikarya</taxon>
        <taxon>Basidiomycota</taxon>
        <taxon>Agaricomycotina</taxon>
        <taxon>Agaricomycetes</taxon>
        <taxon>Russulales</taxon>
        <taxon>Russulaceae</taxon>
        <taxon>Russula</taxon>
    </lineage>
</organism>